<dbReference type="Gene3D" id="2.40.50.40">
    <property type="match status" value="1"/>
</dbReference>
<evidence type="ECO:0000256" key="2">
    <source>
        <dbReference type="SAM" id="MobiDB-lite"/>
    </source>
</evidence>
<feature type="domain" description="Chromo" evidence="3">
    <location>
        <begin position="43"/>
        <end position="89"/>
    </location>
</feature>
<dbReference type="InterPro" id="IPR000953">
    <property type="entry name" value="Chromo/chromo_shadow_dom"/>
</dbReference>
<dbReference type="InterPro" id="IPR023780">
    <property type="entry name" value="Chromo_domain"/>
</dbReference>
<feature type="region of interest" description="Disordered" evidence="2">
    <location>
        <begin position="90"/>
        <end position="127"/>
    </location>
</feature>
<dbReference type="GO" id="GO:0005634">
    <property type="term" value="C:nucleus"/>
    <property type="evidence" value="ECO:0007669"/>
    <property type="project" value="UniProtKB-SubCell"/>
</dbReference>
<sequence length="157" mass="17453">MVGRGTMVKSHKWKGKVQRTIWAWKVKAPAPPPPRIVDGGPAYTVRRILDSRPRGRGTQYLVDWEGYGPEERSWVPGRFILDPALIQDYRPLCEGTGSDDESQNESEPDDFNPQSPEPPRPESSDSAASNDIALCVFYLPFGSLRSETGNTCSGVFD</sequence>
<dbReference type="Pfam" id="PF00385">
    <property type="entry name" value="Chromo"/>
    <property type="match status" value="1"/>
</dbReference>
<evidence type="ECO:0000313" key="5">
    <source>
        <dbReference type="Proteomes" id="UP000290572"/>
    </source>
</evidence>
<dbReference type="SUPFAM" id="SSF54160">
    <property type="entry name" value="Chromo domain-like"/>
    <property type="match status" value="1"/>
</dbReference>
<comment type="subcellular location">
    <subcellularLocation>
        <location evidence="1">Nucleus</location>
    </subcellularLocation>
</comment>
<name>A0A498L7V0_LABRO</name>
<dbReference type="SMART" id="SM00298">
    <property type="entry name" value="CHROMO"/>
    <property type="match status" value="1"/>
</dbReference>
<reference evidence="4 5" key="1">
    <citation type="submission" date="2018-03" db="EMBL/GenBank/DDBJ databases">
        <title>Draft genome sequence of Rohu Carp (Labeo rohita).</title>
        <authorList>
            <person name="Das P."/>
            <person name="Kushwaha B."/>
            <person name="Joshi C.G."/>
            <person name="Kumar D."/>
            <person name="Nagpure N.S."/>
            <person name="Sahoo L."/>
            <person name="Das S.P."/>
            <person name="Bit A."/>
            <person name="Patnaik S."/>
            <person name="Meher P.K."/>
            <person name="Jayasankar P."/>
            <person name="Koringa P.G."/>
            <person name="Patel N.V."/>
            <person name="Hinsu A.T."/>
            <person name="Kumar R."/>
            <person name="Pandey M."/>
            <person name="Agarwal S."/>
            <person name="Srivastava S."/>
            <person name="Singh M."/>
            <person name="Iquebal M.A."/>
            <person name="Jaiswal S."/>
            <person name="Angadi U.B."/>
            <person name="Kumar N."/>
            <person name="Raza M."/>
            <person name="Shah T.M."/>
            <person name="Rai A."/>
            <person name="Jena J.K."/>
        </authorList>
    </citation>
    <scope>NUCLEOTIDE SEQUENCE [LARGE SCALE GENOMIC DNA]</scope>
    <source>
        <strain evidence="4">DASCIFA01</strain>
        <tissue evidence="4">Testis</tissue>
    </source>
</reference>
<gene>
    <name evidence="4" type="ORF">ROHU_034090</name>
</gene>
<comment type="caution">
    <text evidence="4">The sequence shown here is derived from an EMBL/GenBank/DDBJ whole genome shotgun (WGS) entry which is preliminary data.</text>
</comment>
<proteinExistence type="predicted"/>
<evidence type="ECO:0000259" key="3">
    <source>
        <dbReference type="PROSITE" id="PS50013"/>
    </source>
</evidence>
<dbReference type="InterPro" id="IPR016197">
    <property type="entry name" value="Chromo-like_dom_sf"/>
</dbReference>
<dbReference type="Proteomes" id="UP000290572">
    <property type="component" value="Unassembled WGS sequence"/>
</dbReference>
<evidence type="ECO:0000256" key="1">
    <source>
        <dbReference type="ARBA" id="ARBA00004123"/>
    </source>
</evidence>
<evidence type="ECO:0000313" key="4">
    <source>
        <dbReference type="EMBL" id="RXN04312.1"/>
    </source>
</evidence>
<keyword evidence="5" id="KW-1185">Reference proteome</keyword>
<accession>A0A498L7V0</accession>
<dbReference type="PROSITE" id="PS50013">
    <property type="entry name" value="CHROMO_2"/>
    <property type="match status" value="1"/>
</dbReference>
<feature type="compositionally biased region" description="Acidic residues" evidence="2">
    <location>
        <begin position="97"/>
        <end position="110"/>
    </location>
</feature>
<dbReference type="EMBL" id="QBIY01013451">
    <property type="protein sequence ID" value="RXN04312.1"/>
    <property type="molecule type" value="Genomic_DNA"/>
</dbReference>
<protein>
    <submittedName>
        <fullName evidence="4">P2Y purinoceptor 12-like protein</fullName>
    </submittedName>
</protein>
<organism evidence="4 5">
    <name type="scientific">Labeo rohita</name>
    <name type="common">Indian major carp</name>
    <name type="synonym">Cyprinus rohita</name>
    <dbReference type="NCBI Taxonomy" id="84645"/>
    <lineage>
        <taxon>Eukaryota</taxon>
        <taxon>Metazoa</taxon>
        <taxon>Chordata</taxon>
        <taxon>Craniata</taxon>
        <taxon>Vertebrata</taxon>
        <taxon>Euteleostomi</taxon>
        <taxon>Actinopterygii</taxon>
        <taxon>Neopterygii</taxon>
        <taxon>Teleostei</taxon>
        <taxon>Ostariophysi</taxon>
        <taxon>Cypriniformes</taxon>
        <taxon>Cyprinidae</taxon>
        <taxon>Labeoninae</taxon>
        <taxon>Labeonini</taxon>
        <taxon>Labeo</taxon>
    </lineage>
</organism>
<dbReference type="AlphaFoldDB" id="A0A498L7V0"/>